<evidence type="ECO:0000313" key="4">
    <source>
        <dbReference type="Proteomes" id="UP001157034"/>
    </source>
</evidence>
<sequence>MVAALATGAVIALVPVTPLTSAAPAQAAVASQFNPGFIVTDQNFYDGNAMSIADVQNFLNSKVSSCAAGYVCLKNYVDTTRTVPATPMCSQYNGGVPESAATIIVKVAQACGVSPKTILVTLQKEEGLVTSTAPSAGRYRIAMGYACPDTAACDSQYYGFFNQVFAAAYQFKRYTMPPGTGAGTIYDTRWDLSYPVGKVSAVYWSPNHACGASNVFIQNQATHALYLYTPYTPNAAALANLYGTGDGCSSYGNRNFWVYWSDWFGSPTNNNSPYGEITATTPKQNAIGVHGWAVDPDTGANSDVSLSVRLYVDGADAGLYVADKTDAALAQRYAYYGTKHVFDVTLSGVSPGIHSICARAVNIGAGANNTFACTTSVSQFCGTNPVCPSAQRTADDNRFSQAVAISRAAFPTGAPVVYIASGLNYPDALSAAPLAARAGGPLLLSASTFLPPETSAEISRLHPSSIVIVGGPNSVNAAVESSLNAIAPTTRITGADRYEVSRNVASKFGTSIPDLYIATGDNFPDALSADSVGSYLGRPVILVPGGAATLDPATEQFIRTHGVQRVTIVGGPVSVTPGIQTALNAIVPTTRATGSDRFEASEAANHAVFTNASQIYLATGLNFPDALGGAVLAAKKGRRCSWSRPTASRHPSRRTSCRCTRPPSRCSAA</sequence>
<evidence type="ECO:0008006" key="5">
    <source>
        <dbReference type="Google" id="ProtNLM"/>
    </source>
</evidence>
<dbReference type="InterPro" id="IPR051922">
    <property type="entry name" value="Bact_Sporulation_Assoc"/>
</dbReference>
<dbReference type="EMBL" id="BSVB01000001">
    <property type="protein sequence ID" value="GMA94269.1"/>
    <property type="molecule type" value="Genomic_DNA"/>
</dbReference>
<dbReference type="Pfam" id="PF04122">
    <property type="entry name" value="CW_binding_2"/>
    <property type="match status" value="3"/>
</dbReference>
<dbReference type="RefSeq" id="WP_284253251.1">
    <property type="nucleotide sequence ID" value="NZ_BSVB01000001.1"/>
</dbReference>
<protein>
    <recommendedName>
        <fullName evidence="5">Cell wall-binding repeat-containing protein</fullName>
    </recommendedName>
</protein>
<reference evidence="4" key="1">
    <citation type="journal article" date="2019" name="Int. J. Syst. Evol. Microbiol.">
        <title>The Global Catalogue of Microorganisms (GCM) 10K type strain sequencing project: providing services to taxonomists for standard genome sequencing and annotation.</title>
        <authorList>
            <consortium name="The Broad Institute Genomics Platform"/>
            <consortium name="The Broad Institute Genome Sequencing Center for Infectious Disease"/>
            <person name="Wu L."/>
            <person name="Ma J."/>
        </authorList>
    </citation>
    <scope>NUCLEOTIDE SEQUENCE [LARGE SCALE GENOMIC DNA]</scope>
    <source>
        <strain evidence="4">NBRC 108894</strain>
    </source>
</reference>
<comment type="caution">
    <text evidence="3">The sequence shown here is derived from an EMBL/GenBank/DDBJ whole genome shotgun (WGS) entry which is preliminary data.</text>
</comment>
<proteinExistence type="predicted"/>
<evidence type="ECO:0000256" key="2">
    <source>
        <dbReference type="SAM" id="SignalP"/>
    </source>
</evidence>
<dbReference type="Gene3D" id="3.40.50.12090">
    <property type="match status" value="2"/>
</dbReference>
<accession>A0ABQ6K493</accession>
<evidence type="ECO:0000313" key="3">
    <source>
        <dbReference type="EMBL" id="GMA94269.1"/>
    </source>
</evidence>
<feature type="region of interest" description="Disordered" evidence="1">
    <location>
        <begin position="642"/>
        <end position="669"/>
    </location>
</feature>
<name>A0ABQ6K493_9MICO</name>
<organism evidence="3 4">
    <name type="scientific">Pseudolysinimonas kribbensis</name>
    <dbReference type="NCBI Taxonomy" id="433641"/>
    <lineage>
        <taxon>Bacteria</taxon>
        <taxon>Bacillati</taxon>
        <taxon>Actinomycetota</taxon>
        <taxon>Actinomycetes</taxon>
        <taxon>Micrococcales</taxon>
        <taxon>Microbacteriaceae</taxon>
        <taxon>Pseudolysinimonas</taxon>
    </lineage>
</organism>
<dbReference type="Proteomes" id="UP001157034">
    <property type="component" value="Unassembled WGS sequence"/>
</dbReference>
<keyword evidence="4" id="KW-1185">Reference proteome</keyword>
<dbReference type="PANTHER" id="PTHR30032">
    <property type="entry name" value="N-ACETYLMURAMOYL-L-ALANINE AMIDASE-RELATED"/>
    <property type="match status" value="1"/>
</dbReference>
<dbReference type="PANTHER" id="PTHR30032:SF8">
    <property type="entry name" value="GERMINATION-SPECIFIC N-ACETYLMURAMOYL-L-ALANINE AMIDASE"/>
    <property type="match status" value="1"/>
</dbReference>
<gene>
    <name evidence="3" type="ORF">GCM10025881_10930</name>
</gene>
<dbReference type="InterPro" id="IPR007253">
    <property type="entry name" value="Cell_wall-bd_2"/>
</dbReference>
<feature type="chain" id="PRO_5047519667" description="Cell wall-binding repeat-containing protein" evidence="2">
    <location>
        <begin position="28"/>
        <end position="669"/>
    </location>
</feature>
<keyword evidence="2" id="KW-0732">Signal</keyword>
<feature type="signal peptide" evidence="2">
    <location>
        <begin position="1"/>
        <end position="27"/>
    </location>
</feature>
<evidence type="ECO:0000256" key="1">
    <source>
        <dbReference type="SAM" id="MobiDB-lite"/>
    </source>
</evidence>